<dbReference type="RefSeq" id="WP_130264460.1">
    <property type="nucleotide sequence ID" value="NZ_CP035952.1"/>
</dbReference>
<proteinExistence type="predicted"/>
<reference evidence="4 5" key="1">
    <citation type="submission" date="2019-02" db="EMBL/GenBank/DDBJ databases">
        <title>Complete genome sequence of Pseudomonas sp. SNU WT1 isolated from rainbow trout.</title>
        <authorList>
            <person name="Oh W.T."/>
            <person name="Park S.C."/>
        </authorList>
    </citation>
    <scope>NUCLEOTIDE SEQUENCE [LARGE SCALE GENOMIC DNA]</scope>
    <source>
        <strain evidence="4 5">SNU WT1</strain>
    </source>
</reference>
<dbReference type="InterPro" id="IPR012373">
    <property type="entry name" value="Ferrdict_sens_TM"/>
</dbReference>
<keyword evidence="1" id="KW-0812">Transmembrane</keyword>
<dbReference type="PANTHER" id="PTHR30273:SF2">
    <property type="entry name" value="PROTEIN FECR"/>
    <property type="match status" value="1"/>
</dbReference>
<dbReference type="InterPro" id="IPR006860">
    <property type="entry name" value="FecR"/>
</dbReference>
<gene>
    <name evidence="4" type="ORF">EXN22_13140</name>
</gene>
<evidence type="ECO:0000313" key="4">
    <source>
        <dbReference type="EMBL" id="QBF26592.1"/>
    </source>
</evidence>
<feature type="transmembrane region" description="Helical" evidence="1">
    <location>
        <begin position="90"/>
        <end position="108"/>
    </location>
</feature>
<name>A0A411MIC1_9PSED</name>
<evidence type="ECO:0000259" key="3">
    <source>
        <dbReference type="Pfam" id="PF16220"/>
    </source>
</evidence>
<dbReference type="Pfam" id="PF16220">
    <property type="entry name" value="DUF4880"/>
    <property type="match status" value="1"/>
</dbReference>
<accession>A0A411MIC1</accession>
<dbReference type="Gene3D" id="2.60.120.1440">
    <property type="match status" value="1"/>
</dbReference>
<dbReference type="EMBL" id="CP035952">
    <property type="protein sequence ID" value="QBF26592.1"/>
    <property type="molecule type" value="Genomic_DNA"/>
</dbReference>
<evidence type="ECO:0000259" key="2">
    <source>
        <dbReference type="Pfam" id="PF04773"/>
    </source>
</evidence>
<feature type="domain" description="FecR N-terminal" evidence="3">
    <location>
        <begin position="9"/>
        <end position="53"/>
    </location>
</feature>
<organism evidence="4 5">
    <name type="scientific">Pseudomonas tructae</name>
    <dbReference type="NCBI Taxonomy" id="2518644"/>
    <lineage>
        <taxon>Bacteria</taxon>
        <taxon>Pseudomonadati</taxon>
        <taxon>Pseudomonadota</taxon>
        <taxon>Gammaproteobacteria</taxon>
        <taxon>Pseudomonadales</taxon>
        <taxon>Pseudomonadaceae</taxon>
        <taxon>Pseudomonas</taxon>
    </lineage>
</organism>
<keyword evidence="5" id="KW-1185">Reference proteome</keyword>
<dbReference type="GO" id="GO:0016989">
    <property type="term" value="F:sigma factor antagonist activity"/>
    <property type="evidence" value="ECO:0007669"/>
    <property type="project" value="TreeGrafter"/>
</dbReference>
<dbReference type="KEGG" id="ptk:EXN22_13140"/>
<protein>
    <submittedName>
        <fullName evidence="4">DUF4880 domain-containing protein</fullName>
    </submittedName>
</protein>
<evidence type="ECO:0000313" key="5">
    <source>
        <dbReference type="Proteomes" id="UP000291130"/>
    </source>
</evidence>
<dbReference type="Pfam" id="PF04773">
    <property type="entry name" value="FecR"/>
    <property type="match status" value="1"/>
</dbReference>
<dbReference type="Proteomes" id="UP000291130">
    <property type="component" value="Chromosome"/>
</dbReference>
<keyword evidence="1" id="KW-1133">Transmembrane helix</keyword>
<sequence length="329" mass="36577">MSDDNDLARQAAEWLVLLSADDVAEREHSEREYAQWKQLSPAHAEAAQGMERLLASLRGIRQTPEGGRRLHRLIDGEMRFSERGRRNKRLGAALGIGLMLLMPGWLTWQHYPNALLFADLDTGPGQWQETRLEDGSRLTLAGGSAVNLHFSTSGREVQLLRGAIRVEVAVDAQRPFRVVTGDGSIRALGTRFVVTRQPDATDLSMLESTTLARPSEGPGEAVVSAGQQLRIRRDGLEGVQPIDVQATDQAWQQHRLLARGVPLPEVLEQLGRQYAGVLSYDREALAQIQVFASLPLDNPQRAVQLLEASLPIEVSRLTPWITRIKLREK</sequence>
<dbReference type="PANTHER" id="PTHR30273">
    <property type="entry name" value="PERIPLASMIC SIGNAL SENSOR AND SIGMA FACTOR ACTIVATOR FECR-RELATED"/>
    <property type="match status" value="1"/>
</dbReference>
<dbReference type="OrthoDB" id="1099576at2"/>
<keyword evidence="1" id="KW-0472">Membrane</keyword>
<dbReference type="AlphaFoldDB" id="A0A411MIC1"/>
<dbReference type="PIRSF" id="PIRSF018266">
    <property type="entry name" value="FecR"/>
    <property type="match status" value="1"/>
</dbReference>
<evidence type="ECO:0000256" key="1">
    <source>
        <dbReference type="SAM" id="Phobius"/>
    </source>
</evidence>
<dbReference type="InterPro" id="IPR032623">
    <property type="entry name" value="FecR_N"/>
</dbReference>
<feature type="domain" description="FecR protein" evidence="2">
    <location>
        <begin position="119"/>
        <end position="207"/>
    </location>
</feature>